<organism evidence="1 2">
    <name type="scientific">Streptosporangium canum</name>
    <dbReference type="NCBI Taxonomy" id="324952"/>
    <lineage>
        <taxon>Bacteria</taxon>
        <taxon>Bacillati</taxon>
        <taxon>Actinomycetota</taxon>
        <taxon>Actinomycetes</taxon>
        <taxon>Streptosporangiales</taxon>
        <taxon>Streptosporangiaceae</taxon>
        <taxon>Streptosporangium</taxon>
    </lineage>
</organism>
<keyword evidence="2" id="KW-1185">Reference proteome</keyword>
<dbReference type="GeneID" id="96299781"/>
<reference evidence="2" key="1">
    <citation type="submission" date="2016-10" db="EMBL/GenBank/DDBJ databases">
        <authorList>
            <person name="Varghese N."/>
            <person name="Submissions S."/>
        </authorList>
    </citation>
    <scope>NUCLEOTIDE SEQUENCE [LARGE SCALE GENOMIC DNA]</scope>
    <source>
        <strain evidence="2">CGMCC 4.2126</strain>
    </source>
</reference>
<accession>A0A1I3UTD4</accession>
<name>A0A1I3UTD4_9ACTN</name>
<dbReference type="RefSeq" id="WP_093888537.1">
    <property type="nucleotide sequence ID" value="NZ_FOQY01000013.1"/>
</dbReference>
<sequence length="121" mass="12880">MLAERVRQARAAGAELTCADVAALLRQAVTQVRRLPAPSRPAPSGAPANVAEGRRLVEELYAAAAEIGRICLEIAPAYWSEAEAPEALALFADDICLDLPGVLARRRYALTGDRRCLAGVL</sequence>
<protein>
    <submittedName>
        <fullName evidence="1">Uncharacterized protein</fullName>
    </submittedName>
</protein>
<dbReference type="AlphaFoldDB" id="A0A1I3UTD4"/>
<gene>
    <name evidence="1" type="ORF">SAMN05216275_11352</name>
</gene>
<dbReference type="EMBL" id="FOQY01000013">
    <property type="protein sequence ID" value="SFJ85336.1"/>
    <property type="molecule type" value="Genomic_DNA"/>
</dbReference>
<proteinExistence type="predicted"/>
<dbReference type="Proteomes" id="UP000199111">
    <property type="component" value="Unassembled WGS sequence"/>
</dbReference>
<evidence type="ECO:0000313" key="2">
    <source>
        <dbReference type="Proteomes" id="UP000199111"/>
    </source>
</evidence>
<evidence type="ECO:0000313" key="1">
    <source>
        <dbReference type="EMBL" id="SFJ85336.1"/>
    </source>
</evidence>